<dbReference type="EMBL" id="KI913114">
    <property type="protein sequence ID" value="ETV89085.1"/>
    <property type="molecule type" value="Genomic_DNA"/>
</dbReference>
<gene>
    <name evidence="2" type="ORF">H257_00468</name>
</gene>
<name>W4HAR1_APHAT</name>
<proteinExistence type="predicted"/>
<dbReference type="OrthoDB" id="77889at2759"/>
<feature type="compositionally biased region" description="Basic and acidic residues" evidence="1">
    <location>
        <begin position="101"/>
        <end position="110"/>
    </location>
</feature>
<accession>W4HAR1</accession>
<feature type="compositionally biased region" description="Basic residues" evidence="1">
    <location>
        <begin position="48"/>
        <end position="65"/>
    </location>
</feature>
<dbReference type="VEuPathDB" id="FungiDB:H257_00468"/>
<dbReference type="RefSeq" id="XP_009821485.1">
    <property type="nucleotide sequence ID" value="XM_009823183.1"/>
</dbReference>
<organism evidence="2">
    <name type="scientific">Aphanomyces astaci</name>
    <name type="common">Crayfish plague agent</name>
    <dbReference type="NCBI Taxonomy" id="112090"/>
    <lineage>
        <taxon>Eukaryota</taxon>
        <taxon>Sar</taxon>
        <taxon>Stramenopiles</taxon>
        <taxon>Oomycota</taxon>
        <taxon>Saprolegniomycetes</taxon>
        <taxon>Saprolegniales</taxon>
        <taxon>Verrucalvaceae</taxon>
        <taxon>Aphanomyces</taxon>
    </lineage>
</organism>
<protein>
    <submittedName>
        <fullName evidence="2">Uncharacterized protein</fullName>
    </submittedName>
</protein>
<feature type="region of interest" description="Disordered" evidence="1">
    <location>
        <begin position="1"/>
        <end position="20"/>
    </location>
</feature>
<evidence type="ECO:0000256" key="1">
    <source>
        <dbReference type="SAM" id="MobiDB-lite"/>
    </source>
</evidence>
<reference evidence="2" key="1">
    <citation type="submission" date="2013-12" db="EMBL/GenBank/DDBJ databases">
        <title>The Genome Sequence of Aphanomyces astaci APO3.</title>
        <authorList>
            <consortium name="The Broad Institute Genomics Platform"/>
            <person name="Russ C."/>
            <person name="Tyler B."/>
            <person name="van West P."/>
            <person name="Dieguez-Uribeondo J."/>
            <person name="Young S.K."/>
            <person name="Zeng Q."/>
            <person name="Gargeya S."/>
            <person name="Fitzgerald M."/>
            <person name="Abouelleil A."/>
            <person name="Alvarado L."/>
            <person name="Chapman S.B."/>
            <person name="Gainer-Dewar J."/>
            <person name="Goldberg J."/>
            <person name="Griggs A."/>
            <person name="Gujja S."/>
            <person name="Hansen M."/>
            <person name="Howarth C."/>
            <person name="Imamovic A."/>
            <person name="Ireland A."/>
            <person name="Larimer J."/>
            <person name="McCowan C."/>
            <person name="Murphy C."/>
            <person name="Pearson M."/>
            <person name="Poon T.W."/>
            <person name="Priest M."/>
            <person name="Roberts A."/>
            <person name="Saif S."/>
            <person name="Shea T."/>
            <person name="Sykes S."/>
            <person name="Wortman J."/>
            <person name="Nusbaum C."/>
            <person name="Birren B."/>
        </authorList>
    </citation>
    <scope>NUCLEOTIDE SEQUENCE [LARGE SCALE GENOMIC DNA]</scope>
    <source>
        <strain evidence="2">APO3</strain>
    </source>
</reference>
<dbReference type="AlphaFoldDB" id="W4HAR1"/>
<feature type="region of interest" description="Disordered" evidence="1">
    <location>
        <begin position="40"/>
        <end position="162"/>
    </location>
</feature>
<sequence length="203" mass="23527">MTDAANQRSGESTRWSGGFTEAELQAAAFRRRMKEGGAKEVVELQKEKKAKKAKKAKKSKKKHRREEKDEFGRDILPGFTPPTPRSPSECSRSSSPPPDPVRPDLDEQRHNIKRQRRPVSSRSPVRGRSFDRSRSRERISRRRSRSRSRSRSRGRRLDVTKKSWTHDAYFNRSPSPIRQVDPFYKPNPESWVSRAGGVYLPKK</sequence>
<feature type="compositionally biased region" description="Basic and acidic residues" evidence="1">
    <location>
        <begin position="128"/>
        <end position="138"/>
    </location>
</feature>
<feature type="compositionally biased region" description="Polar residues" evidence="1">
    <location>
        <begin position="1"/>
        <end position="15"/>
    </location>
</feature>
<dbReference type="GeneID" id="20802464"/>
<feature type="compositionally biased region" description="Basic residues" evidence="1">
    <location>
        <begin position="139"/>
        <end position="154"/>
    </location>
</feature>
<evidence type="ECO:0000313" key="2">
    <source>
        <dbReference type="EMBL" id="ETV89085.1"/>
    </source>
</evidence>